<organism evidence="1 2">
    <name type="scientific">Ruegeria denitrificans</name>
    <dbReference type="NCBI Taxonomy" id="1715692"/>
    <lineage>
        <taxon>Bacteria</taxon>
        <taxon>Pseudomonadati</taxon>
        <taxon>Pseudomonadota</taxon>
        <taxon>Alphaproteobacteria</taxon>
        <taxon>Rhodobacterales</taxon>
        <taxon>Roseobacteraceae</taxon>
        <taxon>Ruegeria</taxon>
    </lineage>
</organism>
<sequence>MTYVMIHRSKDGYVAFSAWLPLVVLGAANAANGSSVAFLPSSLWHGDRGSSVWMHVLNGIGRQFYWDSGVNSLRIRS</sequence>
<evidence type="ECO:0000313" key="1">
    <source>
        <dbReference type="EMBL" id="CUJ97613.1"/>
    </source>
</evidence>
<protein>
    <submittedName>
        <fullName evidence="1">Uncharacterized protein</fullName>
    </submittedName>
</protein>
<evidence type="ECO:0000313" key="2">
    <source>
        <dbReference type="Proteomes" id="UP000051260"/>
    </source>
</evidence>
<dbReference type="Proteomes" id="UP000051260">
    <property type="component" value="Unassembled WGS sequence"/>
</dbReference>
<keyword evidence="2" id="KW-1185">Reference proteome</keyword>
<dbReference type="STRING" id="1715692.RUE5091_01826"/>
<dbReference type="EMBL" id="CYUD01000005">
    <property type="protein sequence ID" value="CUJ97613.1"/>
    <property type="molecule type" value="Genomic_DNA"/>
</dbReference>
<accession>A0A0P1I8N0</accession>
<dbReference type="AlphaFoldDB" id="A0A0P1I8N0"/>
<gene>
    <name evidence="1" type="ORF">RUE5091_01826</name>
</gene>
<name>A0A0P1I8N0_9RHOB</name>
<dbReference type="RefSeq" id="WP_131726290.1">
    <property type="nucleotide sequence ID" value="NZ_CYUD01000005.1"/>
</dbReference>
<reference evidence="2" key="1">
    <citation type="submission" date="2015-09" db="EMBL/GenBank/DDBJ databases">
        <authorList>
            <person name="Rodrigo-Torres L."/>
            <person name="Arahal D.R."/>
        </authorList>
    </citation>
    <scope>NUCLEOTIDE SEQUENCE [LARGE SCALE GENOMIC DNA]</scope>
    <source>
        <strain evidence="2">CECT 5091</strain>
    </source>
</reference>
<proteinExistence type="predicted"/>